<dbReference type="SUPFAM" id="SSF53448">
    <property type="entry name" value="Nucleotide-diphospho-sugar transferases"/>
    <property type="match status" value="1"/>
</dbReference>
<dbReference type="EMBL" id="JARAYU010000041">
    <property type="protein sequence ID" value="MDX3707086.1"/>
    <property type="molecule type" value="Genomic_DNA"/>
</dbReference>
<dbReference type="Pfam" id="PF00535">
    <property type="entry name" value="Glycos_transf_2"/>
    <property type="match status" value="1"/>
</dbReference>
<evidence type="ECO:0000256" key="1">
    <source>
        <dbReference type="SAM" id="MobiDB-lite"/>
    </source>
</evidence>
<evidence type="ECO:0000313" key="4">
    <source>
        <dbReference type="Proteomes" id="UP001271274"/>
    </source>
</evidence>
<dbReference type="Gene3D" id="3.90.550.10">
    <property type="entry name" value="Spore Coat Polysaccharide Biosynthesis Protein SpsA, Chain A"/>
    <property type="match status" value="1"/>
</dbReference>
<comment type="caution">
    <text evidence="3">The sequence shown here is derived from an EMBL/GenBank/DDBJ whole genome shotgun (WGS) entry which is preliminary data.</text>
</comment>
<evidence type="ECO:0000313" key="3">
    <source>
        <dbReference type="EMBL" id="MDX3707086.1"/>
    </source>
</evidence>
<sequence>MSASPFRAAVIPTRNRHDMLADCIGSIVDQVDSVIIIDNLSQPPIDPEPWHGKVGVAALPIDPPNISTLWNVGLALADSQAHRAGADRWDIAVLNSDVVVPTGWVETLSTAMRSTTAVLAYPDQHGGQQQILHTKAEPIDLRQRITGFAFMMRGETGQRFDEDLAWWYGDDSADWWAREHGGALLVPGIPVEHRCPNGSMYERPELGEQAGRDRETFQRKWGRTPW</sequence>
<evidence type="ECO:0000259" key="2">
    <source>
        <dbReference type="Pfam" id="PF00535"/>
    </source>
</evidence>
<dbReference type="InterPro" id="IPR001173">
    <property type="entry name" value="Glyco_trans_2-like"/>
</dbReference>
<protein>
    <recommendedName>
        <fullName evidence="2">Glycosyltransferase 2-like domain-containing protein</fullName>
    </recommendedName>
</protein>
<proteinExistence type="predicted"/>
<feature type="domain" description="Glycosyltransferase 2-like" evidence="2">
    <location>
        <begin position="10"/>
        <end position="129"/>
    </location>
</feature>
<feature type="compositionally biased region" description="Basic and acidic residues" evidence="1">
    <location>
        <begin position="202"/>
        <end position="218"/>
    </location>
</feature>
<feature type="region of interest" description="Disordered" evidence="1">
    <location>
        <begin position="202"/>
        <end position="226"/>
    </location>
</feature>
<dbReference type="CDD" id="cd00761">
    <property type="entry name" value="Glyco_tranf_GTA_type"/>
    <property type="match status" value="1"/>
</dbReference>
<gene>
    <name evidence="3" type="ORF">PV662_46955</name>
</gene>
<keyword evidence="4" id="KW-1185">Reference proteome</keyword>
<accession>A0ABU4NVX3</accession>
<name>A0ABU4NVX3_9ACTN</name>
<dbReference type="Proteomes" id="UP001271274">
    <property type="component" value="Unassembled WGS sequence"/>
</dbReference>
<organism evidence="3 4">
    <name type="scientific">Streptomyces europaeiscabiei</name>
    <dbReference type="NCBI Taxonomy" id="146819"/>
    <lineage>
        <taxon>Bacteria</taxon>
        <taxon>Bacillati</taxon>
        <taxon>Actinomycetota</taxon>
        <taxon>Actinomycetes</taxon>
        <taxon>Kitasatosporales</taxon>
        <taxon>Streptomycetaceae</taxon>
        <taxon>Streptomyces</taxon>
    </lineage>
</organism>
<reference evidence="3 4" key="1">
    <citation type="journal article" date="2023" name="Microb. Genom.">
        <title>Mesoterricola silvestris gen. nov., sp. nov., Mesoterricola sediminis sp. nov., Geothrix oryzae sp. nov., Geothrix edaphica sp. nov., Geothrix rubra sp. nov., and Geothrix limicola sp. nov., six novel members of Acidobacteriota isolated from soils.</title>
        <authorList>
            <person name="Weisberg A.J."/>
            <person name="Pearce E."/>
            <person name="Kramer C.G."/>
            <person name="Chang J.H."/>
            <person name="Clarke C.R."/>
        </authorList>
    </citation>
    <scope>NUCLEOTIDE SEQUENCE [LARGE SCALE GENOMIC DNA]</scope>
    <source>
        <strain evidence="3 4">ID09-01A</strain>
    </source>
</reference>
<dbReference type="InterPro" id="IPR029044">
    <property type="entry name" value="Nucleotide-diphossugar_trans"/>
</dbReference>
<dbReference type="RefSeq" id="WP_319063893.1">
    <property type="nucleotide sequence ID" value="NZ_JARAUS010000041.1"/>
</dbReference>